<feature type="region of interest" description="Disordered" evidence="1">
    <location>
        <begin position="123"/>
        <end position="170"/>
    </location>
</feature>
<proteinExistence type="predicted"/>
<protein>
    <recommendedName>
        <fullName evidence="4">Acetone carboxylase</fullName>
    </recommendedName>
</protein>
<dbReference type="RefSeq" id="WP_425562217.1">
    <property type="nucleotide sequence ID" value="NZ_BAABCN010000002.1"/>
</dbReference>
<feature type="compositionally biased region" description="Low complexity" evidence="1">
    <location>
        <begin position="154"/>
        <end position="170"/>
    </location>
</feature>
<evidence type="ECO:0000256" key="1">
    <source>
        <dbReference type="SAM" id="MobiDB-lite"/>
    </source>
</evidence>
<accession>A0ABP7K6K8</accession>
<dbReference type="Proteomes" id="UP001501803">
    <property type="component" value="Unassembled WGS sequence"/>
</dbReference>
<keyword evidence="3" id="KW-1185">Reference proteome</keyword>
<organism evidence="2 3">
    <name type="scientific">Leifsonia kafniensis</name>
    <dbReference type="NCBI Taxonomy" id="475957"/>
    <lineage>
        <taxon>Bacteria</taxon>
        <taxon>Bacillati</taxon>
        <taxon>Actinomycetota</taxon>
        <taxon>Actinomycetes</taxon>
        <taxon>Micrococcales</taxon>
        <taxon>Microbacteriaceae</taxon>
        <taxon>Leifsonia</taxon>
    </lineage>
</organism>
<evidence type="ECO:0000313" key="2">
    <source>
        <dbReference type="EMBL" id="GAA3867411.1"/>
    </source>
</evidence>
<dbReference type="EMBL" id="BAABCN010000002">
    <property type="protein sequence ID" value="GAA3867411.1"/>
    <property type="molecule type" value="Genomic_DNA"/>
</dbReference>
<gene>
    <name evidence="2" type="ORF">GCM10022381_08670</name>
</gene>
<sequence length="170" mass="17735">MIGLSTPLASPTCSRAGCRESALWRLDWRNPRIHAADRTKTWLACAEHVDYLREFLATRDFPLTVSLLVDESSDESHSEQTADSVTSPVSLPATYFAGSIIPAADALRHDTAAGSSADAPTVSAADALRHDTAAGSSTDAPTVSAADAPRHDTAAGSSTDAPTTTAADVR</sequence>
<reference evidence="3" key="1">
    <citation type="journal article" date="2019" name="Int. J. Syst. Evol. Microbiol.">
        <title>The Global Catalogue of Microorganisms (GCM) 10K type strain sequencing project: providing services to taxonomists for standard genome sequencing and annotation.</title>
        <authorList>
            <consortium name="The Broad Institute Genomics Platform"/>
            <consortium name="The Broad Institute Genome Sequencing Center for Infectious Disease"/>
            <person name="Wu L."/>
            <person name="Ma J."/>
        </authorList>
    </citation>
    <scope>NUCLEOTIDE SEQUENCE [LARGE SCALE GENOMIC DNA]</scope>
    <source>
        <strain evidence="3">JCM 17021</strain>
    </source>
</reference>
<evidence type="ECO:0000313" key="3">
    <source>
        <dbReference type="Proteomes" id="UP001501803"/>
    </source>
</evidence>
<comment type="caution">
    <text evidence="2">The sequence shown here is derived from an EMBL/GenBank/DDBJ whole genome shotgun (WGS) entry which is preliminary data.</text>
</comment>
<evidence type="ECO:0008006" key="4">
    <source>
        <dbReference type="Google" id="ProtNLM"/>
    </source>
</evidence>
<name>A0ABP7K6K8_9MICO</name>